<dbReference type="InterPro" id="IPR018940">
    <property type="entry name" value="EF-1_beta_acid_region_euk"/>
</dbReference>
<dbReference type="PANTHER" id="PTHR11595">
    <property type="entry name" value="EF-HAND AND COILED-COIL DOMAIN-CONTAINING FAMILY MEMBER"/>
    <property type="match status" value="1"/>
</dbReference>
<evidence type="ECO:0000256" key="11">
    <source>
        <dbReference type="SAM" id="Coils"/>
    </source>
</evidence>
<dbReference type="InterPro" id="IPR018937">
    <property type="entry name" value="MMgT"/>
</dbReference>
<comment type="caution">
    <text evidence="16">The sequence shown here is derived from an EMBL/GenBank/DDBJ whole genome shotgun (WGS) entry which is preliminary data.</text>
</comment>
<dbReference type="OrthoDB" id="331763at2759"/>
<dbReference type="InterPro" id="IPR001326">
    <property type="entry name" value="Transl_elong_EF1B_B/D_CS"/>
</dbReference>
<dbReference type="Proteomes" id="UP000654922">
    <property type="component" value="Unassembled WGS sequence"/>
</dbReference>
<accession>A0A8H6Q9S3</accession>
<dbReference type="FunFam" id="1.20.1050.130:FF:000001">
    <property type="entry name" value="Putative Elongation factor 1-beta"/>
    <property type="match status" value="1"/>
</dbReference>
<dbReference type="AlphaFoldDB" id="A0A8H6Q9S3"/>
<keyword evidence="8 13" id="KW-1133">Transmembrane helix</keyword>
<dbReference type="CDD" id="cd10308">
    <property type="entry name" value="GST_C_eEF1b_like"/>
    <property type="match status" value="1"/>
</dbReference>
<dbReference type="PANTHER" id="PTHR11595:SF21">
    <property type="entry name" value="ELONGATION FACTOR 1-BETA"/>
    <property type="match status" value="1"/>
</dbReference>
<dbReference type="GO" id="GO:0005085">
    <property type="term" value="F:guanyl-nucleotide exchange factor activity"/>
    <property type="evidence" value="ECO:0007669"/>
    <property type="project" value="TreeGrafter"/>
</dbReference>
<evidence type="ECO:0000313" key="18">
    <source>
        <dbReference type="Proteomes" id="UP000641853"/>
    </source>
</evidence>
<comment type="similarity">
    <text evidence="2">Belongs to the membrane magnesium transporter (TC 1.A.67) family.</text>
</comment>
<proteinExistence type="inferred from homology"/>
<feature type="transmembrane region" description="Helical" evidence="13">
    <location>
        <begin position="279"/>
        <end position="301"/>
    </location>
</feature>
<dbReference type="Pfam" id="PF00736">
    <property type="entry name" value="EF1_GNE"/>
    <property type="match status" value="1"/>
</dbReference>
<dbReference type="GO" id="GO:0003746">
    <property type="term" value="F:translation elongation factor activity"/>
    <property type="evidence" value="ECO:0007669"/>
    <property type="project" value="UniProtKB-KW"/>
</dbReference>
<dbReference type="InterPro" id="IPR049720">
    <property type="entry name" value="EF1B_bsu/dsu"/>
</dbReference>
<evidence type="ECO:0000256" key="6">
    <source>
        <dbReference type="ARBA" id="ARBA00022768"/>
    </source>
</evidence>
<evidence type="ECO:0000259" key="15">
    <source>
        <dbReference type="SMART" id="SM01182"/>
    </source>
</evidence>
<keyword evidence="6 10" id="KW-0251">Elongation factor</keyword>
<keyword evidence="18" id="KW-1185">Reference proteome</keyword>
<evidence type="ECO:0000256" key="8">
    <source>
        <dbReference type="ARBA" id="ARBA00022989"/>
    </source>
</evidence>
<dbReference type="PROSITE" id="PS00824">
    <property type="entry name" value="EF1BD_1"/>
    <property type="match status" value="1"/>
</dbReference>
<dbReference type="GO" id="GO:0012505">
    <property type="term" value="C:endomembrane system"/>
    <property type="evidence" value="ECO:0007669"/>
    <property type="project" value="UniProtKB-SubCell"/>
</dbReference>
<dbReference type="SMART" id="SM01182">
    <property type="entry name" value="EF-1_beta_acid"/>
    <property type="match status" value="1"/>
</dbReference>
<evidence type="ECO:0000256" key="5">
    <source>
        <dbReference type="ARBA" id="ARBA00022692"/>
    </source>
</evidence>
<dbReference type="EMBL" id="JACBAG010001837">
    <property type="protein sequence ID" value="KAF7180536.1"/>
    <property type="molecule type" value="Genomic_DNA"/>
</dbReference>
<evidence type="ECO:0000313" key="16">
    <source>
        <dbReference type="EMBL" id="KAF7168439.1"/>
    </source>
</evidence>
<feature type="domain" description="Elongation factor 1 beta central acidic region eukaryote" evidence="15">
    <location>
        <begin position="106"/>
        <end position="133"/>
    </location>
</feature>
<reference evidence="16" key="1">
    <citation type="submission" date="2020-06" db="EMBL/GenBank/DDBJ databases">
        <title>Draft genome sequences of strains closely related to Aspergillus parafelis and Aspergillus hiratsukae.</title>
        <authorList>
            <person name="Dos Santos R.A.C."/>
            <person name="Rivero-Menendez O."/>
            <person name="Steenwyk J.L."/>
            <person name="Mead M.E."/>
            <person name="Goldman G.H."/>
            <person name="Alastruey-Izquierdo A."/>
            <person name="Rokas A."/>
        </authorList>
    </citation>
    <scope>NUCLEOTIDE SEQUENCE</scope>
    <source>
        <strain evidence="16">CNM-CM5623</strain>
        <strain evidence="17">CNM-CM7691</strain>
    </source>
</reference>
<dbReference type="InterPro" id="IPR014717">
    <property type="entry name" value="Transl_elong_EF1B/ribsomal_bS6"/>
</dbReference>
<dbReference type="EMBL" id="JACBAE010001265">
    <property type="protein sequence ID" value="KAF7168439.1"/>
    <property type="molecule type" value="Genomic_DNA"/>
</dbReference>
<dbReference type="InterPro" id="IPR036219">
    <property type="entry name" value="eEF-1beta-like_sf"/>
</dbReference>
<dbReference type="Pfam" id="PF10270">
    <property type="entry name" value="MMgT"/>
    <property type="match status" value="1"/>
</dbReference>
<sequence>MGFTDFVSEAGLTLANNYLASRSYIVGNAPSQADVVTFKAFSGAPDAEKYPHVARWYKHIASFEPEFSSLPGDASKAYTAYGPEATELPTNPKDKPAAEEDDDMDLFGSDEEEEDPEVVAAREARLAEYKKKKEGKVKPAAKSIVTLEVKPWDDETNLDELLENVKAIEMDGLVWGAYKWVPVGFGIKKLQINLVVEDEKVSLDELQQQIEEDEDHVQSTDVAAMQKLPRREKPAPATMGFISRIITLFGLVLLAHAGYSAHEHTVLYSNVRLSSASTALPHDIVIEALVSLVIVSAGLVLGTEKLKPISWSEWAGEIEREGGAKNPYLRLEERYSFWDIRAKRKEFAEWVRGNDALEEAK</sequence>
<keyword evidence="9 13" id="KW-0472">Membrane</keyword>
<evidence type="ECO:0000256" key="3">
    <source>
        <dbReference type="ARBA" id="ARBA00007411"/>
    </source>
</evidence>
<dbReference type="SUPFAM" id="SSF47616">
    <property type="entry name" value="GST C-terminal domain-like"/>
    <property type="match status" value="1"/>
</dbReference>
<protein>
    <recommendedName>
        <fullName evidence="4">Elongation factor 1-beta</fullName>
    </recommendedName>
</protein>
<dbReference type="FunFam" id="3.30.70.60:FF:000001">
    <property type="entry name" value="Elongation factor 1-beta 1 like"/>
    <property type="match status" value="1"/>
</dbReference>
<dbReference type="GO" id="GO:0005853">
    <property type="term" value="C:eukaryotic translation elongation factor 1 complex"/>
    <property type="evidence" value="ECO:0007669"/>
    <property type="project" value="InterPro"/>
</dbReference>
<dbReference type="GO" id="GO:0005829">
    <property type="term" value="C:cytosol"/>
    <property type="evidence" value="ECO:0007669"/>
    <property type="project" value="TreeGrafter"/>
</dbReference>
<dbReference type="InterPro" id="IPR014038">
    <property type="entry name" value="EF1B_bsu/dsu_GNE"/>
</dbReference>
<gene>
    <name evidence="16" type="ORF">CNMCM5623_001492</name>
    <name evidence="17" type="ORF">CNMCM7691_009827</name>
</gene>
<feature type="coiled-coil region" evidence="11">
    <location>
        <begin position="196"/>
        <end position="223"/>
    </location>
</feature>
<dbReference type="Gene3D" id="1.20.1050.130">
    <property type="match status" value="1"/>
</dbReference>
<feature type="compositionally biased region" description="Acidic residues" evidence="12">
    <location>
        <begin position="99"/>
        <end position="117"/>
    </location>
</feature>
<evidence type="ECO:0000256" key="2">
    <source>
        <dbReference type="ARBA" id="ARBA00006109"/>
    </source>
</evidence>
<evidence type="ECO:0000313" key="17">
    <source>
        <dbReference type="EMBL" id="KAF7180536.1"/>
    </source>
</evidence>
<dbReference type="PROSITE" id="PS00825">
    <property type="entry name" value="EF1BD_2"/>
    <property type="match status" value="1"/>
</dbReference>
<evidence type="ECO:0000256" key="7">
    <source>
        <dbReference type="ARBA" id="ARBA00022917"/>
    </source>
</evidence>
<dbReference type="Gene3D" id="3.30.70.60">
    <property type="match status" value="1"/>
</dbReference>
<evidence type="ECO:0000256" key="9">
    <source>
        <dbReference type="ARBA" id="ARBA00023136"/>
    </source>
</evidence>
<name>A0A8H6Q9S3_9EURO</name>
<comment type="subcellular location">
    <subcellularLocation>
        <location evidence="1">Endomembrane system</location>
        <topology evidence="1">Multi-pass membrane protein</topology>
    </subcellularLocation>
</comment>
<dbReference type="CDD" id="cd00292">
    <property type="entry name" value="EF1B"/>
    <property type="match status" value="1"/>
</dbReference>
<keyword evidence="11" id="KW-0175">Coiled coil</keyword>
<evidence type="ECO:0000313" key="19">
    <source>
        <dbReference type="Proteomes" id="UP000654922"/>
    </source>
</evidence>
<keyword evidence="5 13" id="KW-0812">Transmembrane</keyword>
<dbReference type="SMART" id="SM00888">
    <property type="entry name" value="EF1_GNE"/>
    <property type="match status" value="1"/>
</dbReference>
<feature type="transmembrane region" description="Helical" evidence="13">
    <location>
        <begin position="235"/>
        <end position="259"/>
    </location>
</feature>
<organism evidence="16 19">
    <name type="scientific">Aspergillus felis</name>
    <dbReference type="NCBI Taxonomy" id="1287682"/>
    <lineage>
        <taxon>Eukaryota</taxon>
        <taxon>Fungi</taxon>
        <taxon>Dikarya</taxon>
        <taxon>Ascomycota</taxon>
        <taxon>Pezizomycotina</taxon>
        <taxon>Eurotiomycetes</taxon>
        <taxon>Eurotiomycetidae</taxon>
        <taxon>Eurotiales</taxon>
        <taxon>Aspergillaceae</taxon>
        <taxon>Aspergillus</taxon>
        <taxon>Aspergillus subgen. Fumigati</taxon>
    </lineage>
</organism>
<feature type="domain" description="Translation elongation factor EF1B beta/delta subunit guanine nucleotide exchange" evidence="14">
    <location>
        <begin position="142"/>
        <end position="228"/>
    </location>
</feature>
<evidence type="ECO:0000256" key="12">
    <source>
        <dbReference type="SAM" id="MobiDB-lite"/>
    </source>
</evidence>
<dbReference type="Proteomes" id="UP000641853">
    <property type="component" value="Unassembled WGS sequence"/>
</dbReference>
<keyword evidence="7 10" id="KW-0648">Protein biosynthesis</keyword>
<feature type="region of interest" description="Disordered" evidence="12">
    <location>
        <begin position="83"/>
        <end position="117"/>
    </location>
</feature>
<dbReference type="InterPro" id="IPR036282">
    <property type="entry name" value="Glutathione-S-Trfase_C_sf"/>
</dbReference>
<evidence type="ECO:0000256" key="10">
    <source>
        <dbReference type="RuleBase" id="RU003791"/>
    </source>
</evidence>
<evidence type="ECO:0000259" key="14">
    <source>
        <dbReference type="SMART" id="SM00888"/>
    </source>
</evidence>
<evidence type="ECO:0000256" key="13">
    <source>
        <dbReference type="SAM" id="Phobius"/>
    </source>
</evidence>
<dbReference type="Pfam" id="PF10587">
    <property type="entry name" value="EF-1_beta_acid"/>
    <property type="match status" value="1"/>
</dbReference>
<comment type="similarity">
    <text evidence="3 10">Belongs to the EF-1-beta/EF-1-delta family.</text>
</comment>
<evidence type="ECO:0000256" key="4">
    <source>
        <dbReference type="ARBA" id="ARBA00017600"/>
    </source>
</evidence>
<evidence type="ECO:0000256" key="1">
    <source>
        <dbReference type="ARBA" id="ARBA00004127"/>
    </source>
</evidence>
<dbReference type="SUPFAM" id="SSF54984">
    <property type="entry name" value="eEF-1beta-like"/>
    <property type="match status" value="1"/>
</dbReference>